<dbReference type="InterPro" id="IPR037165">
    <property type="entry name" value="AldOxase/xan_DH_Mopterin-bd_sf"/>
</dbReference>
<dbReference type="Gene3D" id="3.30.365.10">
    <property type="entry name" value="Aldehyde oxidase/xanthine dehydrogenase, molybdopterin binding domain"/>
    <property type="match status" value="1"/>
</dbReference>
<proteinExistence type="predicted"/>
<comment type="caution">
    <text evidence="1">The sequence shown here is derived from an EMBL/GenBank/DDBJ whole genome shotgun (WGS) entry which is preliminary data.</text>
</comment>
<accession>A0A199P6N1</accession>
<dbReference type="SUPFAM" id="SSF56003">
    <property type="entry name" value="Molybdenum cofactor-binding domain"/>
    <property type="match status" value="1"/>
</dbReference>
<dbReference type="EMBL" id="LWSU01000067">
    <property type="protein sequence ID" value="OAX56660.1"/>
    <property type="molecule type" value="Genomic_DNA"/>
</dbReference>
<evidence type="ECO:0000313" key="1">
    <source>
        <dbReference type="EMBL" id="OAX56660.1"/>
    </source>
</evidence>
<name>A0A199P6N1_9XANT</name>
<dbReference type="GO" id="GO:0016491">
    <property type="term" value="F:oxidoreductase activity"/>
    <property type="evidence" value="ECO:0007669"/>
    <property type="project" value="InterPro"/>
</dbReference>
<evidence type="ECO:0000313" key="2">
    <source>
        <dbReference type="Proteomes" id="UP000093858"/>
    </source>
</evidence>
<reference evidence="1 2" key="1">
    <citation type="submission" date="2016-04" db="EMBL/GenBank/DDBJ databases">
        <title>Xanthomonas translucens phylogeny.</title>
        <authorList>
            <person name="Langlois P."/>
        </authorList>
    </citation>
    <scope>NUCLEOTIDE SEQUENCE [LARGE SCALE GENOMIC DNA]</scope>
    <source>
        <strain evidence="1 2">B99</strain>
    </source>
</reference>
<protein>
    <submittedName>
        <fullName evidence="1">Uncharacterized protein</fullName>
    </submittedName>
</protein>
<sequence length="91" mass="9468">MAAYTAASEIRARLAALAAERGGAAAEQLRFAAGKVGADSLEPQLEPQFAALCRQPHMAPIALAVSGYRATPKIHCDRATQCGRSSGSEAR</sequence>
<organism evidence="1 2">
    <name type="scientific">Xanthomonas graminis pv. poae</name>
    <dbReference type="NCBI Taxonomy" id="227946"/>
    <lineage>
        <taxon>Bacteria</taxon>
        <taxon>Pseudomonadati</taxon>
        <taxon>Pseudomonadota</taxon>
        <taxon>Gammaproteobacteria</taxon>
        <taxon>Lysobacterales</taxon>
        <taxon>Lysobacteraceae</taxon>
        <taxon>Xanthomonas</taxon>
        <taxon>Xanthomonas translucens group</taxon>
        <taxon>Xanthomonas graminis</taxon>
    </lineage>
</organism>
<gene>
    <name evidence="1" type="ORF">A6R73_12745</name>
</gene>
<dbReference type="Proteomes" id="UP000093858">
    <property type="component" value="Unassembled WGS sequence"/>
</dbReference>
<dbReference type="AlphaFoldDB" id="A0A199P6N1"/>